<feature type="transmembrane region" description="Helical" evidence="1">
    <location>
        <begin position="124"/>
        <end position="142"/>
    </location>
</feature>
<feature type="transmembrane region" description="Helical" evidence="1">
    <location>
        <begin position="52"/>
        <end position="78"/>
    </location>
</feature>
<keyword evidence="1" id="KW-0472">Membrane</keyword>
<gene>
    <name evidence="2" type="ORF">F8M41_001749</name>
</gene>
<dbReference type="Proteomes" id="UP000439903">
    <property type="component" value="Unassembled WGS sequence"/>
</dbReference>
<dbReference type="EMBL" id="WTPW01001142">
    <property type="protein sequence ID" value="KAF0453410.1"/>
    <property type="molecule type" value="Genomic_DNA"/>
</dbReference>
<accession>A0A8H3XGY4</accession>
<reference evidence="2 3" key="1">
    <citation type="journal article" date="2019" name="Environ. Microbiol.">
        <title>At the nexus of three kingdoms: the genome of the mycorrhizal fungus Gigaspora margarita provides insights into plant, endobacterial and fungal interactions.</title>
        <authorList>
            <person name="Venice F."/>
            <person name="Ghignone S."/>
            <person name="Salvioli di Fossalunga A."/>
            <person name="Amselem J."/>
            <person name="Novero M."/>
            <person name="Xianan X."/>
            <person name="Sedzielewska Toro K."/>
            <person name="Morin E."/>
            <person name="Lipzen A."/>
            <person name="Grigoriev I.V."/>
            <person name="Henrissat B."/>
            <person name="Martin F.M."/>
            <person name="Bonfante P."/>
        </authorList>
    </citation>
    <scope>NUCLEOTIDE SEQUENCE [LARGE SCALE GENOMIC DNA]</scope>
    <source>
        <strain evidence="2 3">BEG34</strain>
    </source>
</reference>
<evidence type="ECO:0000313" key="3">
    <source>
        <dbReference type="Proteomes" id="UP000439903"/>
    </source>
</evidence>
<proteinExistence type="predicted"/>
<sequence length="546" mass="61670">MSPRNLLNIPIATWQWVDPLKWFLLIVIIVIWGHCLEICKEQSNYKPELQQLMGLGSFIVTFVFSILIESIFTLIFAYVQGIFLLRGRGIPFHSIIIGGNPLRVSMTCFTMIKQKKQINIFQLLSYLGILVIYVLSFSIGAYSTSTLGTPYTIDINPFKWIQAPTVITEELNVSMKDAFSSDGLLTFVQMNHLYSWTERTKDDINEIAFMPVIMRKSIKELDQNLNLTQDNQSNNQSYNDNLDKWKLELVYNNIGMQYLASQCSANIIPSCEIDGREDVHVMAGKENQTISWRLCNLHYNTMNTSVQIDCNISIKGGIFPLVAFEFPAATQQPREEYLSQVLMKKNELTELKEIKNNLLTIMEKALSSYPLSNADPITKNVAMQLASAWDCEPENVTCAQSKGTVATIRYVGALLDTTYIGYFVGITNNITELLKNGSLTTGFYRVSHRVCLGGTNPMQKIGLMIAIPLVIVIIGLLPLLYNNKLWWLAADIGNNYIAFIRSLSPCGENWDNELPECIARPGETKFKKTVRLNVKDNHIGLSSESS</sequence>
<comment type="caution">
    <text evidence="2">The sequence shown here is derived from an EMBL/GenBank/DDBJ whole genome shotgun (WGS) entry which is preliminary data.</text>
</comment>
<dbReference type="AlphaFoldDB" id="A0A8H3XGY4"/>
<evidence type="ECO:0000256" key="1">
    <source>
        <dbReference type="SAM" id="Phobius"/>
    </source>
</evidence>
<keyword evidence="1" id="KW-1133">Transmembrane helix</keyword>
<evidence type="ECO:0000313" key="2">
    <source>
        <dbReference type="EMBL" id="KAF0453410.1"/>
    </source>
</evidence>
<name>A0A8H3XGY4_GIGMA</name>
<protein>
    <submittedName>
        <fullName evidence="2">Uncharacterized protein</fullName>
    </submittedName>
</protein>
<feature type="transmembrane region" description="Helical" evidence="1">
    <location>
        <begin position="461"/>
        <end position="481"/>
    </location>
</feature>
<keyword evidence="1" id="KW-0812">Transmembrane</keyword>
<keyword evidence="3" id="KW-1185">Reference proteome</keyword>
<dbReference type="OrthoDB" id="2353529at2759"/>
<feature type="transmembrane region" description="Helical" evidence="1">
    <location>
        <begin position="20"/>
        <end position="40"/>
    </location>
</feature>
<organism evidence="2 3">
    <name type="scientific">Gigaspora margarita</name>
    <dbReference type="NCBI Taxonomy" id="4874"/>
    <lineage>
        <taxon>Eukaryota</taxon>
        <taxon>Fungi</taxon>
        <taxon>Fungi incertae sedis</taxon>
        <taxon>Mucoromycota</taxon>
        <taxon>Glomeromycotina</taxon>
        <taxon>Glomeromycetes</taxon>
        <taxon>Diversisporales</taxon>
        <taxon>Gigasporaceae</taxon>
        <taxon>Gigaspora</taxon>
    </lineage>
</organism>